<feature type="region of interest" description="Disordered" evidence="1">
    <location>
        <begin position="34"/>
        <end position="56"/>
    </location>
</feature>
<evidence type="ECO:0000313" key="3">
    <source>
        <dbReference type="EMBL" id="MBY8889315.1"/>
    </source>
</evidence>
<dbReference type="RefSeq" id="WP_222982520.1">
    <property type="nucleotide sequence ID" value="NZ_JAINVZ010000040.1"/>
</dbReference>
<evidence type="ECO:0000256" key="2">
    <source>
        <dbReference type="SAM" id="SignalP"/>
    </source>
</evidence>
<keyword evidence="2" id="KW-0732">Signal</keyword>
<evidence type="ECO:0000313" key="4">
    <source>
        <dbReference type="Proteomes" id="UP001198565"/>
    </source>
</evidence>
<dbReference type="PROSITE" id="PS51257">
    <property type="entry name" value="PROKAR_LIPOPROTEIN"/>
    <property type="match status" value="1"/>
</dbReference>
<comment type="caution">
    <text evidence="3">The sequence shown here is derived from an EMBL/GenBank/DDBJ whole genome shotgun (WGS) entry which is preliminary data.</text>
</comment>
<organism evidence="3 4">
    <name type="scientific">Streptantibioticus parmotrematis</name>
    <dbReference type="NCBI Taxonomy" id="2873249"/>
    <lineage>
        <taxon>Bacteria</taxon>
        <taxon>Bacillati</taxon>
        <taxon>Actinomycetota</taxon>
        <taxon>Actinomycetes</taxon>
        <taxon>Kitasatosporales</taxon>
        <taxon>Streptomycetaceae</taxon>
        <taxon>Streptantibioticus</taxon>
    </lineage>
</organism>
<proteinExistence type="predicted"/>
<evidence type="ECO:0000256" key="1">
    <source>
        <dbReference type="SAM" id="MobiDB-lite"/>
    </source>
</evidence>
<feature type="signal peptide" evidence="2">
    <location>
        <begin position="1"/>
        <end position="16"/>
    </location>
</feature>
<name>A0ABS7R1H5_9ACTN</name>
<evidence type="ECO:0008006" key="5">
    <source>
        <dbReference type="Google" id="ProtNLM"/>
    </source>
</evidence>
<accession>A0ABS7R1H5</accession>
<reference evidence="3 4" key="1">
    <citation type="submission" date="2021-08" db="EMBL/GenBank/DDBJ databases">
        <title>Streptomyces sp. PTM05 isolated from lichen.</title>
        <authorList>
            <person name="Somphong A."/>
            <person name="Phongsopitanun W."/>
            <person name="Tanasupawat S."/>
        </authorList>
    </citation>
    <scope>NUCLEOTIDE SEQUENCE [LARGE SCALE GENOMIC DNA]</scope>
    <source>
        <strain evidence="3 4">Ptm05</strain>
    </source>
</reference>
<gene>
    <name evidence="3" type="ORF">K7472_31400</name>
</gene>
<keyword evidence="4" id="KW-1185">Reference proteome</keyword>
<dbReference type="EMBL" id="JAINVZ010000040">
    <property type="protein sequence ID" value="MBY8889315.1"/>
    <property type="molecule type" value="Genomic_DNA"/>
</dbReference>
<sequence>MALTTPRLASSRSALAAAALAGLTTLLSGCGSHGGADAAGPSPSASAATPSADPTTTAKNELLAVYRKMWSQEETLYSSGSFNGVDLNDYAQNKALSNIKVTAAYYQDHGIVMHGAPVLSPRVTALDLAAKPGTATIKDCVDSSKYLPYYGDTGKPVDIQGSASARHINTFQAQFFGGKWYIVDSSIDRSSTC</sequence>
<dbReference type="Proteomes" id="UP001198565">
    <property type="component" value="Unassembled WGS sequence"/>
</dbReference>
<protein>
    <recommendedName>
        <fullName evidence="5">Lipoprotein</fullName>
    </recommendedName>
</protein>
<feature type="chain" id="PRO_5046190081" description="Lipoprotein" evidence="2">
    <location>
        <begin position="17"/>
        <end position="193"/>
    </location>
</feature>